<evidence type="ECO:0000313" key="1">
    <source>
        <dbReference type="EMBL" id="GAJ19900.1"/>
    </source>
</evidence>
<proteinExistence type="predicted"/>
<accession>X1W0B2</accession>
<reference evidence="1" key="1">
    <citation type="journal article" date="2014" name="Front. Microbiol.">
        <title>High frequency of phylogenetically diverse reductive dehalogenase-homologous genes in deep subseafloor sedimentary metagenomes.</title>
        <authorList>
            <person name="Kawai M."/>
            <person name="Futagami T."/>
            <person name="Toyoda A."/>
            <person name="Takaki Y."/>
            <person name="Nishi S."/>
            <person name="Hori S."/>
            <person name="Arai W."/>
            <person name="Tsubouchi T."/>
            <person name="Morono Y."/>
            <person name="Uchiyama I."/>
            <person name="Ito T."/>
            <person name="Fujiyama A."/>
            <person name="Inagaki F."/>
            <person name="Takami H."/>
        </authorList>
    </citation>
    <scope>NUCLEOTIDE SEQUENCE</scope>
    <source>
        <strain evidence="1">Expedition CK06-06</strain>
    </source>
</reference>
<sequence>TEEEEKRGNEVYNTISKKVGYLGSFISELSDIANVPVDGKEYDMWLIALKMPTDKLADSALGVCLLATNKAIGKLTDDINRGVRDEQGNRIDKSQQISTEPPKAFIVHGGKSGVLDKLREFVEALGVQPLIVEMLPSKGMSVADKV</sequence>
<protein>
    <submittedName>
        <fullName evidence="1">Uncharacterized protein</fullName>
    </submittedName>
</protein>
<dbReference type="AlphaFoldDB" id="X1W0B2"/>
<dbReference type="EMBL" id="BARW01039368">
    <property type="protein sequence ID" value="GAJ19900.1"/>
    <property type="molecule type" value="Genomic_DNA"/>
</dbReference>
<feature type="non-terminal residue" evidence="1">
    <location>
        <position position="146"/>
    </location>
</feature>
<gene>
    <name evidence="1" type="ORF">S12H4_59998</name>
</gene>
<feature type="non-terminal residue" evidence="1">
    <location>
        <position position="1"/>
    </location>
</feature>
<organism evidence="1">
    <name type="scientific">marine sediment metagenome</name>
    <dbReference type="NCBI Taxonomy" id="412755"/>
    <lineage>
        <taxon>unclassified sequences</taxon>
        <taxon>metagenomes</taxon>
        <taxon>ecological metagenomes</taxon>
    </lineage>
</organism>
<comment type="caution">
    <text evidence="1">The sequence shown here is derived from an EMBL/GenBank/DDBJ whole genome shotgun (WGS) entry which is preliminary data.</text>
</comment>
<name>X1W0B2_9ZZZZ</name>